<gene>
    <name evidence="3" type="ORF">GCM10017600_52630</name>
</gene>
<dbReference type="InterPro" id="IPR011335">
    <property type="entry name" value="Restrct_endonuc-II-like"/>
</dbReference>
<evidence type="ECO:0000256" key="1">
    <source>
        <dbReference type="SAM" id="MobiDB-lite"/>
    </source>
</evidence>
<organism evidence="3 4">
    <name type="scientific">Streptosporangium carneum</name>
    <dbReference type="NCBI Taxonomy" id="47481"/>
    <lineage>
        <taxon>Bacteria</taxon>
        <taxon>Bacillati</taxon>
        <taxon>Actinomycetota</taxon>
        <taxon>Actinomycetes</taxon>
        <taxon>Streptosporangiales</taxon>
        <taxon>Streptosporangiaceae</taxon>
        <taxon>Streptosporangium</taxon>
    </lineage>
</organism>
<feature type="domain" description="Putative restriction endonuclease" evidence="2">
    <location>
        <begin position="65"/>
        <end position="219"/>
    </location>
</feature>
<dbReference type="PANTHER" id="PTHR35400:SF3">
    <property type="entry name" value="SLL1072 PROTEIN"/>
    <property type="match status" value="1"/>
</dbReference>
<feature type="compositionally biased region" description="Basic and acidic residues" evidence="1">
    <location>
        <begin position="48"/>
        <end position="59"/>
    </location>
</feature>
<dbReference type="SUPFAM" id="SSF52980">
    <property type="entry name" value="Restriction endonuclease-like"/>
    <property type="match status" value="1"/>
</dbReference>
<accession>A0A9W6I6I6</accession>
<feature type="compositionally biased region" description="Polar residues" evidence="1">
    <location>
        <begin position="1"/>
        <end position="23"/>
    </location>
</feature>
<protein>
    <recommendedName>
        <fullName evidence="2">Putative restriction endonuclease domain-containing protein</fullName>
    </recommendedName>
</protein>
<reference evidence="3" key="1">
    <citation type="journal article" date="2014" name="Int. J. Syst. Evol. Microbiol.">
        <title>Complete genome sequence of Corynebacterium casei LMG S-19264T (=DSM 44701T), isolated from a smear-ripened cheese.</title>
        <authorList>
            <consortium name="US DOE Joint Genome Institute (JGI-PGF)"/>
            <person name="Walter F."/>
            <person name="Albersmeier A."/>
            <person name="Kalinowski J."/>
            <person name="Ruckert C."/>
        </authorList>
    </citation>
    <scope>NUCLEOTIDE SEQUENCE</scope>
    <source>
        <strain evidence="3">VKM Ac-2007</strain>
    </source>
</reference>
<name>A0A9W6I6I6_9ACTN</name>
<evidence type="ECO:0000313" key="4">
    <source>
        <dbReference type="Proteomes" id="UP001143474"/>
    </source>
</evidence>
<dbReference type="AlphaFoldDB" id="A0A9W6I6I6"/>
<comment type="caution">
    <text evidence="3">The sequence shown here is derived from an EMBL/GenBank/DDBJ whole genome shotgun (WGS) entry which is preliminary data.</text>
</comment>
<dbReference type="EMBL" id="BSEV01000013">
    <property type="protein sequence ID" value="GLK11855.1"/>
    <property type="molecule type" value="Genomic_DNA"/>
</dbReference>
<dbReference type="CDD" id="cd06260">
    <property type="entry name" value="DUF820-like"/>
    <property type="match status" value="1"/>
</dbReference>
<dbReference type="InterPro" id="IPR008538">
    <property type="entry name" value="Uma2"/>
</dbReference>
<dbReference type="Pfam" id="PF05685">
    <property type="entry name" value="Uma2"/>
    <property type="match status" value="1"/>
</dbReference>
<proteinExistence type="predicted"/>
<dbReference type="Gene3D" id="3.90.1570.10">
    <property type="entry name" value="tt1808, chain A"/>
    <property type="match status" value="1"/>
</dbReference>
<evidence type="ECO:0000259" key="2">
    <source>
        <dbReference type="Pfam" id="PF05685"/>
    </source>
</evidence>
<dbReference type="PANTHER" id="PTHR35400">
    <property type="entry name" value="SLR1083 PROTEIN"/>
    <property type="match status" value="1"/>
</dbReference>
<evidence type="ECO:0000313" key="3">
    <source>
        <dbReference type="EMBL" id="GLK11855.1"/>
    </source>
</evidence>
<keyword evidence="4" id="KW-1185">Reference proteome</keyword>
<dbReference type="Proteomes" id="UP001143474">
    <property type="component" value="Unassembled WGS sequence"/>
</dbReference>
<dbReference type="InterPro" id="IPR012296">
    <property type="entry name" value="Nuclease_put_TT1808"/>
</dbReference>
<sequence length="226" mass="25208">MTTHGDGSDATVNDVTSTMSEETSTLREAGDPLANWPYPPPGGWTADDLDRLPQEGPHGEPDFFKHVELVDGALIFTSPQKRFHDVMIRRLASSFEDQVPDHLAVATQMDVVLGPRQRPCPDVLLIDAALDQEHDRTSYTPGEVHLIVEVVSPESEFRDREVKPGRYAEAGIPNFWRVEAENGKPVLYIYELDPATHLYVPTGIYHDKISLQTPFPIDLDLGGLLR</sequence>
<reference evidence="3" key="2">
    <citation type="submission" date="2023-01" db="EMBL/GenBank/DDBJ databases">
        <authorList>
            <person name="Sun Q."/>
            <person name="Evtushenko L."/>
        </authorList>
    </citation>
    <scope>NUCLEOTIDE SEQUENCE</scope>
    <source>
        <strain evidence="3">VKM Ac-2007</strain>
    </source>
</reference>
<feature type="region of interest" description="Disordered" evidence="1">
    <location>
        <begin position="1"/>
        <end position="59"/>
    </location>
</feature>